<feature type="domain" description="Peptidase S1" evidence="2">
    <location>
        <begin position="48"/>
        <end position="144"/>
    </location>
</feature>
<dbReference type="EMBL" id="JANBUH010000087">
    <property type="protein sequence ID" value="KAJ2754920.1"/>
    <property type="molecule type" value="Genomic_DNA"/>
</dbReference>
<organism evidence="3 4">
    <name type="scientific">Coemansia pectinata</name>
    <dbReference type="NCBI Taxonomy" id="1052879"/>
    <lineage>
        <taxon>Eukaryota</taxon>
        <taxon>Fungi</taxon>
        <taxon>Fungi incertae sedis</taxon>
        <taxon>Zoopagomycota</taxon>
        <taxon>Kickxellomycotina</taxon>
        <taxon>Kickxellomycetes</taxon>
        <taxon>Kickxellales</taxon>
        <taxon>Kickxellaceae</taxon>
        <taxon>Coemansia</taxon>
    </lineage>
</organism>
<name>A0A9W8H0V1_9FUNG</name>
<dbReference type="Proteomes" id="UP001140011">
    <property type="component" value="Unassembled WGS sequence"/>
</dbReference>
<evidence type="ECO:0000256" key="1">
    <source>
        <dbReference type="SAM" id="SignalP"/>
    </source>
</evidence>
<dbReference type="InterPro" id="IPR001254">
    <property type="entry name" value="Trypsin_dom"/>
</dbReference>
<dbReference type="GO" id="GO:0006508">
    <property type="term" value="P:proteolysis"/>
    <property type="evidence" value="ECO:0007669"/>
    <property type="project" value="InterPro"/>
</dbReference>
<gene>
    <name evidence="3" type="ORF">GGI19_002040</name>
</gene>
<keyword evidence="1" id="KW-0732">Signal</keyword>
<dbReference type="GO" id="GO:0004252">
    <property type="term" value="F:serine-type endopeptidase activity"/>
    <property type="evidence" value="ECO:0007669"/>
    <property type="project" value="InterPro"/>
</dbReference>
<keyword evidence="4" id="KW-1185">Reference proteome</keyword>
<dbReference type="SUPFAM" id="SSF50494">
    <property type="entry name" value="Trypsin-like serine proteases"/>
    <property type="match status" value="1"/>
</dbReference>
<evidence type="ECO:0000313" key="3">
    <source>
        <dbReference type="EMBL" id="KAJ2754920.1"/>
    </source>
</evidence>
<dbReference type="InterPro" id="IPR009003">
    <property type="entry name" value="Peptidase_S1_PA"/>
</dbReference>
<proteinExistence type="predicted"/>
<accession>A0A9W8H0V1</accession>
<comment type="caution">
    <text evidence="3">The sequence shown here is derived from an EMBL/GenBank/DDBJ whole genome shotgun (WGS) entry which is preliminary data.</text>
</comment>
<reference evidence="3" key="1">
    <citation type="submission" date="2022-07" db="EMBL/GenBank/DDBJ databases">
        <title>Phylogenomic reconstructions and comparative analyses of Kickxellomycotina fungi.</title>
        <authorList>
            <person name="Reynolds N.K."/>
            <person name="Stajich J.E."/>
            <person name="Barry K."/>
            <person name="Grigoriev I.V."/>
            <person name="Crous P."/>
            <person name="Smith M.E."/>
        </authorList>
    </citation>
    <scope>NUCLEOTIDE SEQUENCE</scope>
    <source>
        <strain evidence="3">BCRC 34297</strain>
    </source>
</reference>
<dbReference type="OrthoDB" id="5565075at2759"/>
<dbReference type="Pfam" id="PF00089">
    <property type="entry name" value="Trypsin"/>
    <property type="match status" value="1"/>
</dbReference>
<feature type="signal peptide" evidence="1">
    <location>
        <begin position="1"/>
        <end position="26"/>
    </location>
</feature>
<feature type="chain" id="PRO_5040767271" description="Peptidase S1 domain-containing protein" evidence="1">
    <location>
        <begin position="27"/>
        <end position="322"/>
    </location>
</feature>
<dbReference type="Gene3D" id="2.40.10.10">
    <property type="entry name" value="Trypsin-like serine proteases"/>
    <property type="match status" value="1"/>
</dbReference>
<evidence type="ECO:0000259" key="2">
    <source>
        <dbReference type="Pfam" id="PF00089"/>
    </source>
</evidence>
<sequence>MRLFGSVSGLLALVASLSSLQYPASAFNFTRRNVDTNRLANDYRGAQLLISSTATSCELGVIDSSAVFVAASCLALTSSGREDNSIDYIVAIHGIGGSGNGRFSVESIILHPQYNPTTLANNIAILKFKKTSPIAWYQPIGYDRQGWNDVYYSSRTLSNPRTPSFNSPSITSIGGTDDGCNTASNLYSANKDIMLCVTKTTTSSVNGKCQLPYGAAWGVYQPDDVAIGALYSHSVVYGSNNLCGNPPRQYHYYLMLQPFTAWAAKELGRPVKSFAKDSSFKNPASSSFQMNSKYAPGVFGTTLVAGDMFPSQRSYNGPGPDP</sequence>
<dbReference type="AlphaFoldDB" id="A0A9W8H0V1"/>
<feature type="non-terminal residue" evidence="3">
    <location>
        <position position="322"/>
    </location>
</feature>
<dbReference type="InterPro" id="IPR043504">
    <property type="entry name" value="Peptidase_S1_PA_chymotrypsin"/>
</dbReference>
<protein>
    <recommendedName>
        <fullName evidence="2">Peptidase S1 domain-containing protein</fullName>
    </recommendedName>
</protein>
<evidence type="ECO:0000313" key="4">
    <source>
        <dbReference type="Proteomes" id="UP001140011"/>
    </source>
</evidence>